<dbReference type="InterPro" id="IPR000413">
    <property type="entry name" value="Integrin_alpha"/>
</dbReference>
<comment type="similarity">
    <text evidence="5">Belongs to the integrin alpha chain family.</text>
</comment>
<evidence type="ECO:0000313" key="7">
    <source>
        <dbReference type="Proteomes" id="UP001266305"/>
    </source>
</evidence>
<evidence type="ECO:0000256" key="3">
    <source>
        <dbReference type="ARBA" id="ARBA00023180"/>
    </source>
</evidence>
<dbReference type="InterPro" id="IPR028994">
    <property type="entry name" value="Integrin_alpha_N"/>
</dbReference>
<dbReference type="PANTHER" id="PTHR23220:SF3">
    <property type="entry name" value="INTEGRIN ALPHA-5"/>
    <property type="match status" value="1"/>
</dbReference>
<dbReference type="GO" id="GO:0007229">
    <property type="term" value="P:integrin-mediated signaling pathway"/>
    <property type="evidence" value="ECO:0007669"/>
    <property type="project" value="UniProtKB-KW"/>
</dbReference>
<dbReference type="EMBL" id="JASSZA010000009">
    <property type="protein sequence ID" value="KAK2102058.1"/>
    <property type="molecule type" value="Genomic_DNA"/>
</dbReference>
<keyword evidence="5 6" id="KW-0401">Integrin</keyword>
<proteinExistence type="inferred from homology"/>
<evidence type="ECO:0000256" key="5">
    <source>
        <dbReference type="RuleBase" id="RU003762"/>
    </source>
</evidence>
<dbReference type="InterPro" id="IPR013517">
    <property type="entry name" value="FG-GAP"/>
</dbReference>
<gene>
    <name evidence="6" type="primary">ITGA5_2</name>
    <name evidence="6" type="ORF">P7K49_019725</name>
</gene>
<dbReference type="Proteomes" id="UP001266305">
    <property type="component" value="Unassembled WGS sequence"/>
</dbReference>
<dbReference type="SUPFAM" id="SSF69318">
    <property type="entry name" value="Integrin alpha N-terminal domain"/>
    <property type="match status" value="1"/>
</dbReference>
<comment type="caution">
    <text evidence="6">The sequence shown here is derived from an EMBL/GenBank/DDBJ whole genome shotgun (WGS) entry which is preliminary data.</text>
</comment>
<accession>A0ABQ9UYA2</accession>
<dbReference type="Gene3D" id="2.130.10.130">
    <property type="entry name" value="Integrin alpha, N-terminal"/>
    <property type="match status" value="1"/>
</dbReference>
<reference evidence="6 7" key="1">
    <citation type="submission" date="2023-05" db="EMBL/GenBank/DDBJ databases">
        <title>B98-5 Cell Line De Novo Hybrid Assembly: An Optical Mapping Approach.</title>
        <authorList>
            <person name="Kananen K."/>
            <person name="Auerbach J.A."/>
            <person name="Kautto E."/>
            <person name="Blachly J.S."/>
        </authorList>
    </citation>
    <scope>NUCLEOTIDE SEQUENCE [LARGE SCALE GENOMIC DNA]</scope>
    <source>
        <strain evidence="6">B95-8</strain>
        <tissue evidence="6">Cell line</tissue>
    </source>
</reference>
<keyword evidence="5" id="KW-0675">Receptor</keyword>
<sequence length="538" mass="57619">MHWGTLNQVSSSGLAHAAVGPVGAGRWSTCCSPPPTLSGQQNSSLPISSLLNCSLCCLHPLYLLDHSSPPRYTWEISPALVASTVISHVGLLAEVSVLVGAPKANTSQPGVLQGGAVYLCPWGTRRTQCTPIEFDRKGSRLLESSLSSSEGEEPVEYKSLQWFGATVRAHGSSILACAPLYSWRTEKEPLSDPVGTCYLSTDNFTRILEYAPCRSDFSWAAGQGYCQGGFSAEFTKLPSIYFLLILSPGQILSATQEQIAESYYPEYLINLVQGQLQTRQASSIYDDSYLGYSVAVGEFSGDDTEDFVAGVPKGNLTYGYVTILNGSDIRSLYNFSGEQMASYFGYAVAATDINGDGLDDLLVGAPLLMERTPDGRPQEVGRVYVYLQHPAGIEPMPTLTLTGHDEFGRFGSSLTPLGDLDQDGYNDVAIGAPFGGETQQGVVFVFPGGPGGLGSKPSQVLQPLWAASHTPDFFGSALRGGRDLDGNGYPEDPDSIDPTFTLDRGRPIVSASASLTIFPAMFNPEERSCSLEGNPVSW</sequence>
<dbReference type="PROSITE" id="PS51470">
    <property type="entry name" value="FG_GAP"/>
    <property type="match status" value="3"/>
</dbReference>
<feature type="repeat" description="FG-GAP" evidence="4">
    <location>
        <begin position="149"/>
        <end position="209"/>
    </location>
</feature>
<dbReference type="PRINTS" id="PR01185">
    <property type="entry name" value="INTEGRINA"/>
</dbReference>
<evidence type="ECO:0000256" key="2">
    <source>
        <dbReference type="ARBA" id="ARBA00022737"/>
    </source>
</evidence>
<keyword evidence="3" id="KW-0325">Glycoprotein</keyword>
<dbReference type="PANTHER" id="PTHR23220">
    <property type="entry name" value="INTEGRIN ALPHA"/>
    <property type="match status" value="1"/>
</dbReference>
<keyword evidence="5" id="KW-0130">Cell adhesion</keyword>
<keyword evidence="7" id="KW-1185">Reference proteome</keyword>
<dbReference type="SMART" id="SM00191">
    <property type="entry name" value="Int_alpha"/>
    <property type="match status" value="4"/>
</dbReference>
<comment type="subcellular location">
    <subcellularLocation>
        <location evidence="5">Membrane</location>
        <topology evidence="5">Single-pass type I membrane protein</topology>
    </subcellularLocation>
</comment>
<evidence type="ECO:0000256" key="1">
    <source>
        <dbReference type="ARBA" id="ARBA00022729"/>
    </source>
</evidence>
<evidence type="ECO:0000313" key="6">
    <source>
        <dbReference type="EMBL" id="KAK2102058.1"/>
    </source>
</evidence>
<dbReference type="Pfam" id="PF01839">
    <property type="entry name" value="FG-GAP"/>
    <property type="match status" value="2"/>
</dbReference>
<keyword evidence="1" id="KW-0732">Signal</keyword>
<keyword evidence="2" id="KW-0677">Repeat</keyword>
<feature type="repeat" description="FG-GAP" evidence="4">
    <location>
        <begin position="330"/>
        <end position="395"/>
    </location>
</feature>
<protein>
    <submittedName>
        <fullName evidence="6">Integrin alpha-5</fullName>
    </submittedName>
</protein>
<dbReference type="InterPro" id="IPR013519">
    <property type="entry name" value="Int_alpha_beta-p"/>
</dbReference>
<organism evidence="6 7">
    <name type="scientific">Saguinus oedipus</name>
    <name type="common">Cotton-top tamarin</name>
    <name type="synonym">Oedipomidas oedipus</name>
    <dbReference type="NCBI Taxonomy" id="9490"/>
    <lineage>
        <taxon>Eukaryota</taxon>
        <taxon>Metazoa</taxon>
        <taxon>Chordata</taxon>
        <taxon>Craniata</taxon>
        <taxon>Vertebrata</taxon>
        <taxon>Euteleostomi</taxon>
        <taxon>Mammalia</taxon>
        <taxon>Eutheria</taxon>
        <taxon>Euarchontoglires</taxon>
        <taxon>Primates</taxon>
        <taxon>Haplorrhini</taxon>
        <taxon>Platyrrhini</taxon>
        <taxon>Cebidae</taxon>
        <taxon>Callitrichinae</taxon>
        <taxon>Saguinus</taxon>
    </lineage>
</organism>
<feature type="repeat" description="FG-GAP" evidence="4">
    <location>
        <begin position="397"/>
        <end position="455"/>
    </location>
</feature>
<evidence type="ECO:0000256" key="4">
    <source>
        <dbReference type="PROSITE-ProRule" id="PRU00803"/>
    </source>
</evidence>
<name>A0ABQ9UYA2_SAGOE</name>